<dbReference type="SUPFAM" id="SSF69287">
    <property type="entry name" value="Urease metallochaperone UreE, N-terminal domain"/>
    <property type="match status" value="1"/>
</dbReference>
<reference evidence="8 9" key="1">
    <citation type="submission" date="2018-08" db="EMBL/GenBank/DDBJ databases">
        <authorList>
            <person name="Khan S.A."/>
        </authorList>
    </citation>
    <scope>NUCLEOTIDE SEQUENCE [LARGE SCALE GENOMIC DNA]</scope>
    <source>
        <strain evidence="8 9">GTF-13</strain>
    </source>
</reference>
<comment type="caution">
    <text evidence="8">The sequence shown here is derived from an EMBL/GenBank/DDBJ whole genome shotgun (WGS) entry which is preliminary data.</text>
</comment>
<dbReference type="Gene3D" id="2.60.260.20">
    <property type="entry name" value="Urease metallochaperone UreE, N-terminal domain"/>
    <property type="match status" value="1"/>
</dbReference>
<name>A0A3P3VNN0_9GAMM</name>
<sequence length="180" mass="19999">MLKIVQRQAAAEGINADDRLSLPFELRRKGRFRARTEGGVEVGVFIERGQLLADGDLLLTECGQRIRVCSQREAVVTARSANPLAFARACYHLGNRHVPLQIGEGWLRFQPDHVLEELVRLHGLEAQPEQAPFDPENGAYGHLGGHRHSDDHDHRHDHDHGHDHSHSHAPKAGALAGQGR</sequence>
<evidence type="ECO:0000313" key="9">
    <source>
        <dbReference type="Proteomes" id="UP000280792"/>
    </source>
</evidence>
<evidence type="ECO:0000256" key="1">
    <source>
        <dbReference type="ARBA" id="ARBA00004496"/>
    </source>
</evidence>
<dbReference type="AlphaFoldDB" id="A0A3P3VNN0"/>
<keyword evidence="9" id="KW-1185">Reference proteome</keyword>
<evidence type="ECO:0000256" key="4">
    <source>
        <dbReference type="ARBA" id="ARBA00023186"/>
    </source>
</evidence>
<feature type="domain" description="UreE urease accessory N-terminal" evidence="7">
    <location>
        <begin position="1"/>
        <end position="66"/>
    </location>
</feature>
<evidence type="ECO:0000313" key="8">
    <source>
        <dbReference type="EMBL" id="RRJ84372.1"/>
    </source>
</evidence>
<evidence type="ECO:0000256" key="6">
    <source>
        <dbReference type="SAM" id="MobiDB-lite"/>
    </source>
</evidence>
<dbReference type="GO" id="GO:0006457">
    <property type="term" value="P:protein folding"/>
    <property type="evidence" value="ECO:0007669"/>
    <property type="project" value="InterPro"/>
</dbReference>
<feature type="compositionally biased region" description="Basic and acidic residues" evidence="6">
    <location>
        <begin position="147"/>
        <end position="166"/>
    </location>
</feature>
<dbReference type="Proteomes" id="UP000280792">
    <property type="component" value="Unassembled WGS sequence"/>
</dbReference>
<evidence type="ECO:0000259" key="7">
    <source>
        <dbReference type="SMART" id="SM00988"/>
    </source>
</evidence>
<protein>
    <recommendedName>
        <fullName evidence="5">Urease accessory protein UreE</fullName>
    </recommendedName>
</protein>
<gene>
    <name evidence="5 8" type="primary">ureE</name>
    <name evidence="8" type="ORF">D0544_04495</name>
</gene>
<dbReference type="InterPro" id="IPR012406">
    <property type="entry name" value="UreE"/>
</dbReference>
<dbReference type="SMART" id="SM00988">
    <property type="entry name" value="UreE_N"/>
    <property type="match status" value="1"/>
</dbReference>
<dbReference type="RefSeq" id="WP_125014801.1">
    <property type="nucleotide sequence ID" value="NZ_QWEZ01000001.1"/>
</dbReference>
<dbReference type="InterPro" id="IPR007864">
    <property type="entry name" value="UreE_C_dom"/>
</dbReference>
<proteinExistence type="inferred from homology"/>
<keyword evidence="2 5" id="KW-0963">Cytoplasm</keyword>
<dbReference type="Gene3D" id="3.30.70.790">
    <property type="entry name" value="UreE, C-terminal domain"/>
    <property type="match status" value="1"/>
</dbReference>
<comment type="function">
    <text evidence="5">Involved in urease metallocenter assembly. Binds nickel. Probably functions as a nickel donor during metallocenter assembly.</text>
</comment>
<evidence type="ECO:0000256" key="2">
    <source>
        <dbReference type="ARBA" id="ARBA00022490"/>
    </source>
</evidence>
<feature type="region of interest" description="Disordered" evidence="6">
    <location>
        <begin position="129"/>
        <end position="180"/>
    </location>
</feature>
<dbReference type="GO" id="GO:0005737">
    <property type="term" value="C:cytoplasm"/>
    <property type="evidence" value="ECO:0007669"/>
    <property type="project" value="UniProtKB-SubCell"/>
</dbReference>
<dbReference type="Pfam" id="PF02814">
    <property type="entry name" value="UreE_N"/>
    <property type="match status" value="1"/>
</dbReference>
<dbReference type="GO" id="GO:0051082">
    <property type="term" value="F:unfolded protein binding"/>
    <property type="evidence" value="ECO:0007669"/>
    <property type="project" value="UniProtKB-UniRule"/>
</dbReference>
<dbReference type="HAMAP" id="MF_00822">
    <property type="entry name" value="UreE"/>
    <property type="match status" value="1"/>
</dbReference>
<keyword evidence="3 5" id="KW-0533">Nickel</keyword>
<organism evidence="8 9">
    <name type="scientific">Aestuariirhabdus litorea</name>
    <dbReference type="NCBI Taxonomy" id="2528527"/>
    <lineage>
        <taxon>Bacteria</taxon>
        <taxon>Pseudomonadati</taxon>
        <taxon>Pseudomonadota</taxon>
        <taxon>Gammaproteobacteria</taxon>
        <taxon>Oceanospirillales</taxon>
        <taxon>Aestuariirhabdaceae</taxon>
        <taxon>Aestuariirhabdus</taxon>
    </lineage>
</organism>
<dbReference type="SUPFAM" id="SSF69737">
    <property type="entry name" value="Urease metallochaperone UreE, C-terminal domain"/>
    <property type="match status" value="1"/>
</dbReference>
<dbReference type="NCBIfam" id="NF009751">
    <property type="entry name" value="PRK13261.1-1"/>
    <property type="match status" value="1"/>
</dbReference>
<accession>A0A3P3VNN0</accession>
<comment type="similarity">
    <text evidence="5">Belongs to the UreE family.</text>
</comment>
<dbReference type="GO" id="GO:0016151">
    <property type="term" value="F:nickel cation binding"/>
    <property type="evidence" value="ECO:0007669"/>
    <property type="project" value="UniProtKB-UniRule"/>
</dbReference>
<dbReference type="EMBL" id="QWEZ01000001">
    <property type="protein sequence ID" value="RRJ84372.1"/>
    <property type="molecule type" value="Genomic_DNA"/>
</dbReference>
<dbReference type="Pfam" id="PF05194">
    <property type="entry name" value="UreE_C"/>
    <property type="match status" value="1"/>
</dbReference>
<evidence type="ECO:0000256" key="5">
    <source>
        <dbReference type="HAMAP-Rule" id="MF_00822"/>
    </source>
</evidence>
<dbReference type="GO" id="GO:0065003">
    <property type="term" value="P:protein-containing complex assembly"/>
    <property type="evidence" value="ECO:0007669"/>
    <property type="project" value="InterPro"/>
</dbReference>
<evidence type="ECO:0000256" key="3">
    <source>
        <dbReference type="ARBA" id="ARBA00022596"/>
    </source>
</evidence>
<keyword evidence="4 5" id="KW-0143">Chaperone</keyword>
<reference evidence="8 9" key="2">
    <citation type="submission" date="2018-12" db="EMBL/GenBank/DDBJ databases">
        <title>Simiduia agarivorans gen. nov., sp. nov., a marine, agarolytic bacterium isolated from shallow coastal water from Keelung, Taiwan.</title>
        <authorList>
            <person name="Shieh W.Y."/>
        </authorList>
    </citation>
    <scope>NUCLEOTIDE SEQUENCE [LARGE SCALE GENOMIC DNA]</scope>
    <source>
        <strain evidence="8 9">GTF-13</strain>
    </source>
</reference>
<dbReference type="CDD" id="cd00571">
    <property type="entry name" value="UreE"/>
    <property type="match status" value="1"/>
</dbReference>
<dbReference type="InterPro" id="IPR036118">
    <property type="entry name" value="UreE_N_sf"/>
</dbReference>
<comment type="subcellular location">
    <subcellularLocation>
        <location evidence="1 5">Cytoplasm</location>
    </subcellularLocation>
</comment>
<dbReference type="GO" id="GO:0019627">
    <property type="term" value="P:urea metabolic process"/>
    <property type="evidence" value="ECO:0007669"/>
    <property type="project" value="InterPro"/>
</dbReference>
<dbReference type="InterPro" id="IPR004029">
    <property type="entry name" value="UreE_N"/>
</dbReference>